<feature type="compositionally biased region" description="Low complexity" evidence="1">
    <location>
        <begin position="35"/>
        <end position="46"/>
    </location>
</feature>
<evidence type="ECO:0000256" key="1">
    <source>
        <dbReference type="SAM" id="MobiDB-lite"/>
    </source>
</evidence>
<feature type="compositionally biased region" description="Low complexity" evidence="1">
    <location>
        <begin position="82"/>
        <end position="91"/>
    </location>
</feature>
<evidence type="ECO:0008006" key="5">
    <source>
        <dbReference type="Google" id="ProtNLM"/>
    </source>
</evidence>
<dbReference type="InterPro" id="IPR008979">
    <property type="entry name" value="Galactose-bd-like_sf"/>
</dbReference>
<gene>
    <name evidence="3" type="ORF">BD833_107144</name>
</gene>
<feature type="compositionally biased region" description="Pro residues" evidence="1">
    <location>
        <begin position="92"/>
        <end position="103"/>
    </location>
</feature>
<dbReference type="InterPro" id="IPR057561">
    <property type="entry name" value="NADase_transloc"/>
</dbReference>
<dbReference type="Proteomes" id="UP000322499">
    <property type="component" value="Unassembled WGS sequence"/>
</dbReference>
<feature type="compositionally biased region" description="Basic and acidic residues" evidence="1">
    <location>
        <begin position="20"/>
        <end position="34"/>
    </location>
</feature>
<protein>
    <recommendedName>
        <fullName evidence="5">F5/8 type C domain-containing protein</fullName>
    </recommendedName>
</protein>
<dbReference type="SUPFAM" id="SSF49785">
    <property type="entry name" value="Galactose-binding domain-like"/>
    <property type="match status" value="1"/>
</dbReference>
<evidence type="ECO:0000256" key="2">
    <source>
        <dbReference type="SAM" id="Phobius"/>
    </source>
</evidence>
<keyword evidence="4" id="KW-1185">Reference proteome</keyword>
<feature type="region of interest" description="Disordered" evidence="1">
    <location>
        <begin position="179"/>
        <end position="204"/>
    </location>
</feature>
<keyword evidence="2" id="KW-0472">Membrane</keyword>
<feature type="region of interest" description="Disordered" evidence="1">
    <location>
        <begin position="15"/>
        <end position="144"/>
    </location>
</feature>
<dbReference type="EMBL" id="VNHW01000007">
    <property type="protein sequence ID" value="TYP87204.1"/>
    <property type="molecule type" value="Genomic_DNA"/>
</dbReference>
<keyword evidence="2" id="KW-1133">Transmembrane helix</keyword>
<evidence type="ECO:0000313" key="4">
    <source>
        <dbReference type="Proteomes" id="UP000322499"/>
    </source>
</evidence>
<dbReference type="NCBIfam" id="NF047619">
    <property type="entry name" value="NADase_discoid"/>
    <property type="match status" value="1"/>
</dbReference>
<dbReference type="AlphaFoldDB" id="A0A5S5CVT6"/>
<evidence type="ECO:0000313" key="3">
    <source>
        <dbReference type="EMBL" id="TYP87204.1"/>
    </source>
</evidence>
<reference evidence="3 4" key="1">
    <citation type="submission" date="2019-07" db="EMBL/GenBank/DDBJ databases">
        <title>Genomic Encyclopedia of Archaeal and Bacterial Type Strains, Phase II (KMG-II): from individual species to whole genera.</title>
        <authorList>
            <person name="Goeker M."/>
        </authorList>
    </citation>
    <scope>NUCLEOTIDE SEQUENCE [LARGE SCALE GENOMIC DNA]</scope>
    <source>
        <strain evidence="3 4">DSM 46842</strain>
    </source>
</reference>
<name>A0A5S5CVT6_9ACTN</name>
<organism evidence="3 4">
    <name type="scientific">Blastococcus xanthinilyticus</name>
    <dbReference type="NCBI Taxonomy" id="1564164"/>
    <lineage>
        <taxon>Bacteria</taxon>
        <taxon>Bacillati</taxon>
        <taxon>Actinomycetota</taxon>
        <taxon>Actinomycetes</taxon>
        <taxon>Geodermatophilales</taxon>
        <taxon>Geodermatophilaceae</taxon>
        <taxon>Blastococcus</taxon>
    </lineage>
</organism>
<keyword evidence="2" id="KW-0812">Transmembrane</keyword>
<proteinExistence type="predicted"/>
<sequence length="358" mass="36110">MLRRQEAIATAAVGRGWQDMVREDGGRPAGEDRAAGAAPWHPAAGQPPGGTVPPPLSGTAPVTPLPSVGPQAWLAEAVRSTPDAAEAGAQPAAPPPASPPPWPTRQQPAAGAHPWQEPAAGAHPWQQPAAEHPWRAPAAAPPDIEGGRRRPLGLALAGALVLALVVIGGLALAGQLSSSTETATGTGTPAEVAAGDSADTAGAAGPVQPVAVRATCQAPPSADSTGAPVTYEPELTLDGVPATAWRCPGAAVGQQLVYDFGAPVTLTSVGLVPGYAKVDPADGSDRFLENRTVTEVTWRFDDGSMQRQSIPSPTPAAAQLQLPGGVTTQQVVLEIAGTGNDAAIRNFTAVSDVQFTGD</sequence>
<feature type="compositionally biased region" description="Low complexity" evidence="1">
    <location>
        <begin position="128"/>
        <end position="142"/>
    </location>
</feature>
<feature type="transmembrane region" description="Helical" evidence="2">
    <location>
        <begin position="152"/>
        <end position="173"/>
    </location>
</feature>
<comment type="caution">
    <text evidence="3">The sequence shown here is derived from an EMBL/GenBank/DDBJ whole genome shotgun (WGS) entry which is preliminary data.</text>
</comment>
<accession>A0A5S5CVT6</accession>